<evidence type="ECO:0000313" key="2">
    <source>
        <dbReference type="EMBL" id="KAK1605051.1"/>
    </source>
</evidence>
<comment type="caution">
    <text evidence="2">The sequence shown here is derived from an EMBL/GenBank/DDBJ whole genome shotgun (WGS) entry which is preliminary data.</text>
</comment>
<accession>A0AAD8QMW0</accession>
<sequence length="200" mass="22844">MMRHRWLAAVLPTATHVMQFNKLGSSPFIFLKHDAVMLGKDGCLSTYQGYDGENKECRFFEEEDLLSGQLSLQTPKKRRQRKKMAPLVENSERRFTRSCLNKEGYRPRPVLDIQPKIKKKSRAKLLLVTAEEIDEEEQHNLHNEDTREEETDEATTDIPVTPLPVLQSVGIALGIAPEKLTREQLEAEPVKGTPKQADHV</sequence>
<feature type="region of interest" description="Disordered" evidence="1">
    <location>
        <begin position="134"/>
        <end position="157"/>
    </location>
</feature>
<keyword evidence="3" id="KW-1185">Reference proteome</keyword>
<name>A0AAD8QMW0_LOLMU</name>
<feature type="compositionally biased region" description="Basic and acidic residues" evidence="1">
    <location>
        <begin position="179"/>
        <end position="189"/>
    </location>
</feature>
<proteinExistence type="predicted"/>
<reference evidence="2" key="1">
    <citation type="submission" date="2023-07" db="EMBL/GenBank/DDBJ databases">
        <title>A chromosome-level genome assembly of Lolium multiflorum.</title>
        <authorList>
            <person name="Chen Y."/>
            <person name="Copetti D."/>
            <person name="Kolliker R."/>
            <person name="Studer B."/>
        </authorList>
    </citation>
    <scope>NUCLEOTIDE SEQUENCE</scope>
    <source>
        <strain evidence="2">02402/16</strain>
        <tissue evidence="2">Leaf</tissue>
    </source>
</reference>
<organism evidence="2 3">
    <name type="scientific">Lolium multiflorum</name>
    <name type="common">Italian ryegrass</name>
    <name type="synonym">Lolium perenne subsp. multiflorum</name>
    <dbReference type="NCBI Taxonomy" id="4521"/>
    <lineage>
        <taxon>Eukaryota</taxon>
        <taxon>Viridiplantae</taxon>
        <taxon>Streptophyta</taxon>
        <taxon>Embryophyta</taxon>
        <taxon>Tracheophyta</taxon>
        <taxon>Spermatophyta</taxon>
        <taxon>Magnoliopsida</taxon>
        <taxon>Liliopsida</taxon>
        <taxon>Poales</taxon>
        <taxon>Poaceae</taxon>
        <taxon>BOP clade</taxon>
        <taxon>Pooideae</taxon>
        <taxon>Poodae</taxon>
        <taxon>Poeae</taxon>
        <taxon>Poeae Chloroplast Group 2 (Poeae type)</taxon>
        <taxon>Loliodinae</taxon>
        <taxon>Loliinae</taxon>
        <taxon>Lolium</taxon>
    </lineage>
</organism>
<gene>
    <name evidence="2" type="ORF">QYE76_028724</name>
</gene>
<dbReference type="Proteomes" id="UP001231189">
    <property type="component" value="Unassembled WGS sequence"/>
</dbReference>
<protein>
    <submittedName>
        <fullName evidence="2">Uncharacterized protein</fullName>
    </submittedName>
</protein>
<feature type="region of interest" description="Disordered" evidence="1">
    <location>
        <begin position="178"/>
        <end position="200"/>
    </location>
</feature>
<feature type="compositionally biased region" description="Acidic residues" evidence="1">
    <location>
        <begin position="146"/>
        <end position="155"/>
    </location>
</feature>
<dbReference type="EMBL" id="JAUUTY010000007">
    <property type="protein sequence ID" value="KAK1605051.1"/>
    <property type="molecule type" value="Genomic_DNA"/>
</dbReference>
<evidence type="ECO:0000256" key="1">
    <source>
        <dbReference type="SAM" id="MobiDB-lite"/>
    </source>
</evidence>
<dbReference type="AlphaFoldDB" id="A0AAD8QMW0"/>
<evidence type="ECO:0000313" key="3">
    <source>
        <dbReference type="Proteomes" id="UP001231189"/>
    </source>
</evidence>